<evidence type="ECO:0000256" key="1">
    <source>
        <dbReference type="SAM" id="Phobius"/>
    </source>
</evidence>
<dbReference type="EMBL" id="AMQN01035051">
    <property type="status" value="NOT_ANNOTATED_CDS"/>
    <property type="molecule type" value="Genomic_DNA"/>
</dbReference>
<dbReference type="STRING" id="283909.R7VLG5"/>
<accession>R7VLG5</accession>
<reference evidence="3" key="3">
    <citation type="submission" date="2015-06" db="UniProtKB">
        <authorList>
            <consortium name="EnsemblMetazoa"/>
        </authorList>
    </citation>
    <scope>IDENTIFICATION</scope>
</reference>
<dbReference type="HOGENOM" id="CLU_2485480_0_0_1"/>
<dbReference type="Proteomes" id="UP000014760">
    <property type="component" value="Unassembled WGS sequence"/>
</dbReference>
<evidence type="ECO:0000313" key="2">
    <source>
        <dbReference type="EMBL" id="ELU18236.1"/>
    </source>
</evidence>
<keyword evidence="1" id="KW-0812">Transmembrane</keyword>
<sequence length="87" mass="9853">MFGRKGHGDVKKSAVKVLDPKKDTVTRLKHLKVVLGQCLALMIMISISNLVIIDIILRYPISDFWLMTHAQYTLPLNLTNARSLADY</sequence>
<reference evidence="4" key="1">
    <citation type="submission" date="2012-12" db="EMBL/GenBank/DDBJ databases">
        <authorList>
            <person name="Hellsten U."/>
            <person name="Grimwood J."/>
            <person name="Chapman J.A."/>
            <person name="Shapiro H."/>
            <person name="Aerts A."/>
            <person name="Otillar R.P."/>
            <person name="Terry A.Y."/>
            <person name="Boore J.L."/>
            <person name="Simakov O."/>
            <person name="Marletaz F."/>
            <person name="Cho S.-J."/>
            <person name="Edsinger-Gonzales E."/>
            <person name="Havlak P."/>
            <person name="Kuo D.-H."/>
            <person name="Larsson T."/>
            <person name="Lv J."/>
            <person name="Arendt D."/>
            <person name="Savage R."/>
            <person name="Osoegawa K."/>
            <person name="de Jong P."/>
            <person name="Lindberg D.R."/>
            <person name="Seaver E.C."/>
            <person name="Weisblat D.A."/>
            <person name="Putnam N.H."/>
            <person name="Grigoriev I.V."/>
            <person name="Rokhsar D.S."/>
        </authorList>
    </citation>
    <scope>NUCLEOTIDE SEQUENCE</scope>
    <source>
        <strain evidence="4">I ESC-2004</strain>
    </source>
</reference>
<keyword evidence="1" id="KW-1133">Transmembrane helix</keyword>
<gene>
    <name evidence="2" type="ORF">CAPTEDRAFT_97275</name>
</gene>
<keyword evidence="4" id="KW-1185">Reference proteome</keyword>
<dbReference type="AlphaFoldDB" id="R7VLG5"/>
<protein>
    <submittedName>
        <fullName evidence="2 3">Uncharacterized protein</fullName>
    </submittedName>
</protein>
<proteinExistence type="predicted"/>
<dbReference type="EMBL" id="KB292029">
    <property type="protein sequence ID" value="ELU18236.1"/>
    <property type="molecule type" value="Genomic_DNA"/>
</dbReference>
<evidence type="ECO:0000313" key="4">
    <source>
        <dbReference type="Proteomes" id="UP000014760"/>
    </source>
</evidence>
<dbReference type="EnsemblMetazoa" id="CapteT97275">
    <property type="protein sequence ID" value="CapteP97275"/>
    <property type="gene ID" value="CapteG97275"/>
</dbReference>
<feature type="transmembrane region" description="Helical" evidence="1">
    <location>
        <begin position="34"/>
        <end position="57"/>
    </location>
</feature>
<name>R7VLG5_CAPTE</name>
<reference evidence="2 4" key="2">
    <citation type="journal article" date="2013" name="Nature">
        <title>Insights into bilaterian evolution from three spiralian genomes.</title>
        <authorList>
            <person name="Simakov O."/>
            <person name="Marletaz F."/>
            <person name="Cho S.J."/>
            <person name="Edsinger-Gonzales E."/>
            <person name="Havlak P."/>
            <person name="Hellsten U."/>
            <person name="Kuo D.H."/>
            <person name="Larsson T."/>
            <person name="Lv J."/>
            <person name="Arendt D."/>
            <person name="Savage R."/>
            <person name="Osoegawa K."/>
            <person name="de Jong P."/>
            <person name="Grimwood J."/>
            <person name="Chapman J.A."/>
            <person name="Shapiro H."/>
            <person name="Aerts A."/>
            <person name="Otillar R.P."/>
            <person name="Terry A.Y."/>
            <person name="Boore J.L."/>
            <person name="Grigoriev I.V."/>
            <person name="Lindberg D.R."/>
            <person name="Seaver E.C."/>
            <person name="Weisblat D.A."/>
            <person name="Putnam N.H."/>
            <person name="Rokhsar D.S."/>
        </authorList>
    </citation>
    <scope>NUCLEOTIDE SEQUENCE</scope>
    <source>
        <strain evidence="2 4">I ESC-2004</strain>
    </source>
</reference>
<evidence type="ECO:0000313" key="3">
    <source>
        <dbReference type="EnsemblMetazoa" id="CapteP97275"/>
    </source>
</evidence>
<organism evidence="2">
    <name type="scientific">Capitella teleta</name>
    <name type="common">Polychaete worm</name>
    <dbReference type="NCBI Taxonomy" id="283909"/>
    <lineage>
        <taxon>Eukaryota</taxon>
        <taxon>Metazoa</taxon>
        <taxon>Spiralia</taxon>
        <taxon>Lophotrochozoa</taxon>
        <taxon>Annelida</taxon>
        <taxon>Polychaeta</taxon>
        <taxon>Sedentaria</taxon>
        <taxon>Scolecida</taxon>
        <taxon>Capitellidae</taxon>
        <taxon>Capitella</taxon>
    </lineage>
</organism>
<dbReference type="OrthoDB" id="6082320at2759"/>
<keyword evidence="1" id="KW-0472">Membrane</keyword>